<dbReference type="SUPFAM" id="SSF51735">
    <property type="entry name" value="NAD(P)-binding Rossmann-fold domains"/>
    <property type="match status" value="1"/>
</dbReference>
<dbReference type="InterPro" id="IPR028939">
    <property type="entry name" value="P5C_Rdtase_cat_N"/>
</dbReference>
<dbReference type="EMBL" id="BAABFA010000008">
    <property type="protein sequence ID" value="GAA4463425.1"/>
    <property type="molecule type" value="Genomic_DNA"/>
</dbReference>
<sequence>MDFKKLVSLNIAIIGDTETAELYARAFTSAGHEVYMACSEKNDHVQKAVPDIYGHITYTTISEAARGADFIILATRPKDVREASYWLGDVRRKVIVDVTANVHIPNEEDGVKTVCAIKAITGSAHVIKVFYTKGYETILKPLFNGAKVDMLLLSDSRKAKEITRIMAIEIGAKYFYDFGGSENIPLFNEMTRVWRGLQRRSAAHEVKIKSDIEQQP</sequence>
<comment type="caution">
    <text evidence="2">The sequence shown here is derived from an EMBL/GenBank/DDBJ whole genome shotgun (WGS) entry which is preliminary data.</text>
</comment>
<gene>
    <name evidence="2" type="ORF">GCM10023093_11840</name>
</gene>
<evidence type="ECO:0000313" key="2">
    <source>
        <dbReference type="EMBL" id="GAA4463425.1"/>
    </source>
</evidence>
<dbReference type="RefSeq" id="WP_345080005.1">
    <property type="nucleotide sequence ID" value="NZ_BAABFA010000008.1"/>
</dbReference>
<keyword evidence="3" id="KW-1185">Reference proteome</keyword>
<evidence type="ECO:0000313" key="3">
    <source>
        <dbReference type="Proteomes" id="UP001500067"/>
    </source>
</evidence>
<dbReference type="Proteomes" id="UP001500067">
    <property type="component" value="Unassembled WGS sequence"/>
</dbReference>
<dbReference type="Pfam" id="PF03807">
    <property type="entry name" value="F420_oxidored"/>
    <property type="match status" value="1"/>
</dbReference>
<proteinExistence type="predicted"/>
<dbReference type="Gene3D" id="3.40.50.720">
    <property type="entry name" value="NAD(P)-binding Rossmann-like Domain"/>
    <property type="match status" value="1"/>
</dbReference>
<accession>A0ABP8NC88</accession>
<name>A0ABP8NC88_9BACT</name>
<reference evidence="3" key="1">
    <citation type="journal article" date="2019" name="Int. J. Syst. Evol. Microbiol.">
        <title>The Global Catalogue of Microorganisms (GCM) 10K type strain sequencing project: providing services to taxonomists for standard genome sequencing and annotation.</title>
        <authorList>
            <consortium name="The Broad Institute Genomics Platform"/>
            <consortium name="The Broad Institute Genome Sequencing Center for Infectious Disease"/>
            <person name="Wu L."/>
            <person name="Ma J."/>
        </authorList>
    </citation>
    <scope>NUCLEOTIDE SEQUENCE [LARGE SCALE GENOMIC DNA]</scope>
    <source>
        <strain evidence="3">JCM 32105</strain>
    </source>
</reference>
<dbReference type="InterPro" id="IPR036291">
    <property type="entry name" value="NAD(P)-bd_dom_sf"/>
</dbReference>
<organism evidence="2 3">
    <name type="scientific">Nemorincola caseinilytica</name>
    <dbReference type="NCBI Taxonomy" id="2054315"/>
    <lineage>
        <taxon>Bacteria</taxon>
        <taxon>Pseudomonadati</taxon>
        <taxon>Bacteroidota</taxon>
        <taxon>Chitinophagia</taxon>
        <taxon>Chitinophagales</taxon>
        <taxon>Chitinophagaceae</taxon>
        <taxon>Nemorincola</taxon>
    </lineage>
</organism>
<feature type="domain" description="Pyrroline-5-carboxylate reductase catalytic N-terminal" evidence="1">
    <location>
        <begin position="11"/>
        <end position="100"/>
    </location>
</feature>
<protein>
    <recommendedName>
        <fullName evidence="1">Pyrroline-5-carboxylate reductase catalytic N-terminal domain-containing protein</fullName>
    </recommendedName>
</protein>
<evidence type="ECO:0000259" key="1">
    <source>
        <dbReference type="Pfam" id="PF03807"/>
    </source>
</evidence>